<gene>
    <name evidence="4" type="primary">Contig902.g981</name>
    <name evidence="4" type="ORF">STYLEM_18360</name>
</gene>
<name>A0A078B417_STYLE</name>
<evidence type="ECO:0000256" key="2">
    <source>
        <dbReference type="SAM" id="Phobius"/>
    </source>
</evidence>
<feature type="region of interest" description="Disordered" evidence="1">
    <location>
        <begin position="1679"/>
        <end position="1703"/>
    </location>
</feature>
<feature type="compositionally biased region" description="Basic and acidic residues" evidence="1">
    <location>
        <begin position="1739"/>
        <end position="1750"/>
    </location>
</feature>
<dbReference type="InParanoid" id="A0A078B417"/>
<evidence type="ECO:0008006" key="6">
    <source>
        <dbReference type="Google" id="ProtNLM"/>
    </source>
</evidence>
<dbReference type="OrthoDB" id="324366at2759"/>
<evidence type="ECO:0000256" key="1">
    <source>
        <dbReference type="SAM" id="MobiDB-lite"/>
    </source>
</evidence>
<feature type="transmembrane region" description="Helical" evidence="2">
    <location>
        <begin position="1604"/>
        <end position="1625"/>
    </location>
</feature>
<evidence type="ECO:0000256" key="3">
    <source>
        <dbReference type="SAM" id="SignalP"/>
    </source>
</evidence>
<dbReference type="Proteomes" id="UP000039865">
    <property type="component" value="Unassembled WGS sequence"/>
</dbReference>
<reference evidence="4 5" key="1">
    <citation type="submission" date="2014-06" db="EMBL/GenBank/DDBJ databases">
        <authorList>
            <person name="Swart Estienne"/>
        </authorList>
    </citation>
    <scope>NUCLEOTIDE SEQUENCE [LARGE SCALE GENOMIC DNA]</scope>
    <source>
        <strain evidence="4 5">130c</strain>
    </source>
</reference>
<feature type="region of interest" description="Disordered" evidence="1">
    <location>
        <begin position="1774"/>
        <end position="1800"/>
    </location>
</feature>
<keyword evidence="2" id="KW-0812">Transmembrane</keyword>
<proteinExistence type="predicted"/>
<keyword evidence="3" id="KW-0732">Signal</keyword>
<feature type="region of interest" description="Disordered" evidence="1">
    <location>
        <begin position="1722"/>
        <end position="1750"/>
    </location>
</feature>
<keyword evidence="2" id="KW-0472">Membrane</keyword>
<feature type="chain" id="PRO_5001729803" description="Transmembrane protein" evidence="3">
    <location>
        <begin position="26"/>
        <end position="1800"/>
    </location>
</feature>
<accession>A0A078B417</accession>
<feature type="signal peptide" evidence="3">
    <location>
        <begin position="1"/>
        <end position="25"/>
    </location>
</feature>
<organism evidence="4 5">
    <name type="scientific">Stylonychia lemnae</name>
    <name type="common">Ciliate</name>
    <dbReference type="NCBI Taxonomy" id="5949"/>
    <lineage>
        <taxon>Eukaryota</taxon>
        <taxon>Sar</taxon>
        <taxon>Alveolata</taxon>
        <taxon>Ciliophora</taxon>
        <taxon>Intramacronucleata</taxon>
        <taxon>Spirotrichea</taxon>
        <taxon>Stichotrichia</taxon>
        <taxon>Sporadotrichida</taxon>
        <taxon>Oxytrichidae</taxon>
        <taxon>Stylonychinae</taxon>
        <taxon>Stylonychia</taxon>
    </lineage>
</organism>
<feature type="compositionally biased region" description="Polar residues" evidence="1">
    <location>
        <begin position="1785"/>
        <end position="1794"/>
    </location>
</feature>
<evidence type="ECO:0000313" key="4">
    <source>
        <dbReference type="EMBL" id="CDW89229.1"/>
    </source>
</evidence>
<protein>
    <recommendedName>
        <fullName evidence="6">Transmembrane protein</fullName>
    </recommendedName>
</protein>
<evidence type="ECO:0000313" key="5">
    <source>
        <dbReference type="Proteomes" id="UP000039865"/>
    </source>
</evidence>
<sequence>MRIFVAIQLHVSLFILNNLKRFVEADQFDPTFVPIIPESILIKKDIRNLIVQENEIMNLDMGNYYVGSLLDYQLDCINLEHNDISYDIQQLISIQKPFKVDYSEFFIDTQIYEPYREPFKRSSIIVLDDYGQQNYVIFLDRNLTLHFLNNQQFSSNLIYENHPSMSLDKSIINDTCADILLKQIYLKESLLIFCRSKVHSKNGDYLQHVYATVVIQEFLSNHPKIRYILYNQTTVIQDHPAGLRSIGAIFLSLSDAIFVGMTAENGRLKLCLFIYHNKIEEEMILKDETYRIVNQKDLLEVSAYIDFDEEFERRELIDMMFLPGLEDQQLVFLFENMIIICPVPKTIYLPSMIMQRISCNSDNGELVNSTNGVSLYQNPQDSNYFYVANSMPPSVMEIDRRDSQNVFPTKIYKPPNEESINVGLSTMATNNNYIIHLIQNVQSGKQILRFYNRRGNRFESVKFDYYLNENDRTNFFYFPNYYFNILQYRDENKVNLTSFFDYRITINAQNSTLVRKYEETIFACKLDIRNKFNHLQREFNLTFVGENYTIIHSIKGFNNNSLIKQDIIYNCGDSRFSYDADNFFVGPNFGLEVRVKHDDNCSSGSCYFKVQNTLFDYNFFSNAPNENCTDAFIFPSLKDPQELTSPFIYVCTNMEQNYISSFNLSRETDPNYLILTNQISFNPLDMFDYHYDLDDRAIFNIVIANEWATNQVMILFYEIESLLIWRSAQNVTNLKIFKEYDDILHIHYNQDLNYGTVLSQYGYYLANDSYWQQILVFKINFTIPELQEVVTHNFYVQGAQRQSQAALSSNEFLFTLNDGGVINIYQVLFGYYSKNLIYLRNYTLNYDDLQSFDIFDQKYLVLYTSFRAVYVFEISNQIYITYKMKLPLYEWYSQEKFHIQKWAINAITYSYYKGYLAILYESEFNDKYQKTNVLVYNIATDNQFSSLVIAQDFSFIYENGTNKDIIMFGMGNKIGAVLISTNKVLALNVELKPRIMLAIGMKANVIKKCSQLKHLVQSTNSDFDRAIIISNLSINAISFFKGFQQTDKLLKIKVYSYNEGLTITPTLNKVVSKTFSNSKGTYDSETLLLQEIVEGYSISFNLSCSYYDLDQQFQTCNQNIQENTKDVPYKFYLEFVTTNRIVIRSFTLDKFFLVFDSQGNWNLLRFEDGNLDLQWQNGRAMQNIETGRINETFGCELGNYFGVFGYQYSPDQKIFLALYQCKVDERLYLRSAFIVVFQDLPKPEDKHLNVIIFQNQYRVSFPIIDIQGGEITLNQSSKLMYTMVGVSCDIPNSFSNIFYILNLTLHLDEFKMILEQKSWASSVTQLKNTYKTGKLVSIPKSNLLVVTDSDNGAYIFDLITYQCICEIDVVGDNYFKDQYAQFMGPLKVFNAFGDWPYNIHIFTNYGIYIYTFDVNLQDRSQVFPDYKTNMKIKKKLILRIQFDQLDSGIQGNEYGYTFLTRVNTSQSTYDTYLGAVAFYSGTQSKILKLVKLGTNFECNSLNHDSFLSDSPYDQIAISFICNTQLYVVRVCTRPHLEINFVNLTQNVSSNPDLKGKKSNGPLDYNQFNITVRASNMFSQLDDRHDEEVVVIYNFQNQINSEEKIYYLSSFILLLLITIFLIIFNYPALNKANDLNGSLLKHFNLKQSFLTENEDSKFKRNKGKNKYDLYMIKDRLSTINAQEEGQENSDNKTSPKPKQSKIIQIDLQSQKLKEKYAKEKLMLKKRKRFSSKAPTEDDDKNNSKNIEDKKYHLNGYELQQYKLRRIDSSLDYESSFIDSRKDPSKSQKIIKNTQKISDEVQ</sequence>
<dbReference type="EMBL" id="CCKQ01017351">
    <property type="protein sequence ID" value="CDW89229.1"/>
    <property type="molecule type" value="Genomic_DNA"/>
</dbReference>
<keyword evidence="2" id="KW-1133">Transmembrane helix</keyword>
<keyword evidence="5" id="KW-1185">Reference proteome</keyword>